<dbReference type="OrthoDB" id="6103492at2759"/>
<proteinExistence type="predicted"/>
<name>A0A8S3Q1C7_MYTED</name>
<dbReference type="SUPFAM" id="SSF52540">
    <property type="entry name" value="P-loop containing nucleoside triphosphate hydrolases"/>
    <property type="match status" value="1"/>
</dbReference>
<evidence type="ECO:0000313" key="1">
    <source>
        <dbReference type="EMBL" id="CAG2189737.1"/>
    </source>
</evidence>
<evidence type="ECO:0008006" key="3">
    <source>
        <dbReference type="Google" id="ProtNLM"/>
    </source>
</evidence>
<dbReference type="Proteomes" id="UP000683360">
    <property type="component" value="Unassembled WGS sequence"/>
</dbReference>
<dbReference type="CDD" id="cd00882">
    <property type="entry name" value="Ras_like_GTPase"/>
    <property type="match status" value="1"/>
</dbReference>
<sequence length="444" mass="50721">MLLALAQSQTQWATCYTIYTDETSRLPYNITIIDTPGFGHTEGLQSDAAIVDQIRELFLASEGKGVTCIDAICFVVKSPDARLTFTQQYIFRSILALFGKDIKGNICTIVTFADGQEPPVIQALSQLDEEPIPYDIYFPVNNSAIFSSNSDQNPTATSIKFFWSLAMKSYDNFFKHLELLHPKSLSLTTAVLCLRQAKENTIFNLQKELDSGFIMLSSIQEEVQIFKQHTREINDNKDFTYQVEESTVQKEDITGQGIYTTTCLICNYTCHANCAFSDDDDKAKCCAMDADGNCTECPNKCFWQLHHNVPYILKVVKTKVTKTYHEKKAAYEEAKQKKLSQEEMVAILHSEMEEKQEIIFNYLNMITQHTNQLKLIALLPNTLSTVQYIELLIDTEKRIKREGFQSRIKELGRCKERAMYNSTVKNFESQLQITKQSIRDDKTS</sequence>
<dbReference type="InterPro" id="IPR027417">
    <property type="entry name" value="P-loop_NTPase"/>
</dbReference>
<dbReference type="PANTHER" id="PTHR32046:SF14">
    <property type="match status" value="1"/>
</dbReference>
<dbReference type="PANTHER" id="PTHR32046">
    <property type="entry name" value="G DOMAIN-CONTAINING PROTEIN"/>
    <property type="match status" value="1"/>
</dbReference>
<comment type="caution">
    <text evidence="1">The sequence shown here is derived from an EMBL/GenBank/DDBJ whole genome shotgun (WGS) entry which is preliminary data.</text>
</comment>
<organism evidence="1 2">
    <name type="scientific">Mytilus edulis</name>
    <name type="common">Blue mussel</name>
    <dbReference type="NCBI Taxonomy" id="6550"/>
    <lineage>
        <taxon>Eukaryota</taxon>
        <taxon>Metazoa</taxon>
        <taxon>Spiralia</taxon>
        <taxon>Lophotrochozoa</taxon>
        <taxon>Mollusca</taxon>
        <taxon>Bivalvia</taxon>
        <taxon>Autobranchia</taxon>
        <taxon>Pteriomorphia</taxon>
        <taxon>Mytilida</taxon>
        <taxon>Mytiloidea</taxon>
        <taxon>Mytilidae</taxon>
        <taxon>Mytilinae</taxon>
        <taxon>Mytilus</taxon>
    </lineage>
</organism>
<gene>
    <name evidence="1" type="ORF">MEDL_5089</name>
</gene>
<reference evidence="1" key="1">
    <citation type="submission" date="2021-03" db="EMBL/GenBank/DDBJ databases">
        <authorList>
            <person name="Bekaert M."/>
        </authorList>
    </citation>
    <scope>NUCLEOTIDE SEQUENCE</scope>
</reference>
<protein>
    <recommendedName>
        <fullName evidence="3">AIG1-type G domain-containing protein</fullName>
    </recommendedName>
</protein>
<dbReference type="AlphaFoldDB" id="A0A8S3Q1C7"/>
<accession>A0A8S3Q1C7</accession>
<keyword evidence="2" id="KW-1185">Reference proteome</keyword>
<dbReference type="Gene3D" id="3.40.50.300">
    <property type="entry name" value="P-loop containing nucleotide triphosphate hydrolases"/>
    <property type="match status" value="1"/>
</dbReference>
<evidence type="ECO:0000313" key="2">
    <source>
        <dbReference type="Proteomes" id="UP000683360"/>
    </source>
</evidence>
<dbReference type="EMBL" id="CAJPWZ010000303">
    <property type="protein sequence ID" value="CAG2189737.1"/>
    <property type="molecule type" value="Genomic_DNA"/>
</dbReference>